<evidence type="ECO:0000259" key="1">
    <source>
        <dbReference type="PROSITE" id="PS51918"/>
    </source>
</evidence>
<dbReference type="InterPro" id="IPR023404">
    <property type="entry name" value="rSAM_horseshoe"/>
</dbReference>
<dbReference type="Proteomes" id="UP000199309">
    <property type="component" value="Unassembled WGS sequence"/>
</dbReference>
<dbReference type="SFLD" id="SFLDG01082">
    <property type="entry name" value="B12-binding_domain_containing"/>
    <property type="match status" value="1"/>
</dbReference>
<dbReference type="EMBL" id="FNHQ01000028">
    <property type="protein sequence ID" value="SDN17194.1"/>
    <property type="molecule type" value="Genomic_DNA"/>
</dbReference>
<feature type="domain" description="Radical SAM core" evidence="1">
    <location>
        <begin position="243"/>
        <end position="482"/>
    </location>
</feature>
<dbReference type="AlphaFoldDB" id="A0A1G9Z792"/>
<dbReference type="PROSITE" id="PS51918">
    <property type="entry name" value="RADICAL_SAM"/>
    <property type="match status" value="1"/>
</dbReference>
<dbReference type="Gene3D" id="3.80.30.20">
    <property type="entry name" value="tm_1862 like domain"/>
    <property type="match status" value="1"/>
</dbReference>
<dbReference type="Pfam" id="PF19864">
    <property type="entry name" value="Radical_SAM_N2"/>
    <property type="match status" value="1"/>
</dbReference>
<keyword evidence="3" id="KW-1185">Reference proteome</keyword>
<dbReference type="SMART" id="SM00729">
    <property type="entry name" value="Elp3"/>
    <property type="match status" value="1"/>
</dbReference>
<dbReference type="InterPro" id="IPR058240">
    <property type="entry name" value="rSAM_sf"/>
</dbReference>
<dbReference type="InterPro" id="IPR007197">
    <property type="entry name" value="rSAM"/>
</dbReference>
<dbReference type="STRING" id="349095.SAMN05660299_02253"/>
<dbReference type="SUPFAM" id="SSF102114">
    <property type="entry name" value="Radical SAM enzymes"/>
    <property type="match status" value="1"/>
</dbReference>
<sequence length="579" mass="65631">MSWRIEQKLAERLAEETGYYKFPFGSRHTMAICYPNTYEVGMSNLGMQIIYREVNCHEGWQCERAFVPDKEMAAWYEKDHTPLLTIENQRPLCDFEIIGLSVNFEMDYFNVPYLLTQGRVPPLAVERSETDPLIIMGGPVAFFNPEPLTPFVDVCIVGEGERVIHDLLKIYTLIKKEGGTRQNVLDALAGVPGLYVPSFYIHEYDEQGNLCRIIPQKGAPASVARQWEELTEPGETVVSTPHTAFGAMYLIEIARGCGRHCRFCMAGYCYRRPRVRPLSYIKEAVLRGKTLGKKIGLMGAAISDYPQIDELVSFIRSEGLSFSCASLRADSITPAIVKGLAESGQRTITLAPEAGSKRMRDVINKGITDEDLFRSIDLATAAGIMHVRLYIMIGLPWEEDEDIEAIVDMTQRVREHMKRIGNTGKITLSINPFIPKPCTPFQWMPMANKNVIEHRLDIVKKAFHREQQIELLIEPLRQCYIQGVLSRGDRRVGEVVALASRYGGVKGWKRAVKEYGLDVKKYLYASRPLHAVLPWQVLDMGLAPNYLTYELEQAQKGEFTKPCWEGCRRCHVCGGINEY</sequence>
<dbReference type="PANTHER" id="PTHR42731">
    <property type="entry name" value="SLL1084 PROTEIN"/>
    <property type="match status" value="1"/>
</dbReference>
<organism evidence="2 3">
    <name type="scientific">Megasphaera paucivorans</name>
    <dbReference type="NCBI Taxonomy" id="349095"/>
    <lineage>
        <taxon>Bacteria</taxon>
        <taxon>Bacillati</taxon>
        <taxon>Bacillota</taxon>
        <taxon>Negativicutes</taxon>
        <taxon>Veillonellales</taxon>
        <taxon>Veillonellaceae</taxon>
        <taxon>Megasphaera</taxon>
    </lineage>
</organism>
<gene>
    <name evidence="2" type="ORF">SAMN05660299_02253</name>
</gene>
<dbReference type="Pfam" id="PF04055">
    <property type="entry name" value="Radical_SAM"/>
    <property type="match status" value="1"/>
</dbReference>
<dbReference type="RefSeq" id="WP_091651963.1">
    <property type="nucleotide sequence ID" value="NZ_FNHQ01000028.1"/>
</dbReference>
<proteinExistence type="predicted"/>
<protein>
    <submittedName>
        <fullName evidence="2">Radical SAM family uncharacterized protein</fullName>
    </submittedName>
</protein>
<evidence type="ECO:0000313" key="2">
    <source>
        <dbReference type="EMBL" id="SDN17194.1"/>
    </source>
</evidence>
<evidence type="ECO:0000313" key="3">
    <source>
        <dbReference type="Proteomes" id="UP000199309"/>
    </source>
</evidence>
<name>A0A1G9Z792_9FIRM</name>
<dbReference type="CDD" id="cd01335">
    <property type="entry name" value="Radical_SAM"/>
    <property type="match status" value="1"/>
</dbReference>
<dbReference type="InterPro" id="IPR045784">
    <property type="entry name" value="Radical_SAM_N2"/>
</dbReference>
<accession>A0A1G9Z792</accession>
<dbReference type="GO" id="GO:0003824">
    <property type="term" value="F:catalytic activity"/>
    <property type="evidence" value="ECO:0007669"/>
    <property type="project" value="InterPro"/>
</dbReference>
<dbReference type="PANTHER" id="PTHR42731:SF5">
    <property type="entry name" value="RADICAL SAM DOMAIN PROTEIN"/>
    <property type="match status" value="1"/>
</dbReference>
<dbReference type="OrthoDB" id="9806827at2"/>
<dbReference type="InterPro" id="IPR006638">
    <property type="entry name" value="Elp3/MiaA/NifB-like_rSAM"/>
</dbReference>
<dbReference type="GO" id="GO:0051536">
    <property type="term" value="F:iron-sulfur cluster binding"/>
    <property type="evidence" value="ECO:0007669"/>
    <property type="project" value="InterPro"/>
</dbReference>
<dbReference type="SFLD" id="SFLDS00029">
    <property type="entry name" value="Radical_SAM"/>
    <property type="match status" value="1"/>
</dbReference>
<dbReference type="Gene3D" id="3.40.50.280">
    <property type="entry name" value="Cobalamin-binding domain"/>
    <property type="match status" value="1"/>
</dbReference>
<reference evidence="2 3" key="1">
    <citation type="submission" date="2016-10" db="EMBL/GenBank/DDBJ databases">
        <authorList>
            <person name="de Groot N.N."/>
        </authorList>
    </citation>
    <scope>NUCLEOTIDE SEQUENCE [LARGE SCALE GENOMIC DNA]</scope>
    <source>
        <strain evidence="2 3">DSM 16981</strain>
    </source>
</reference>